<gene>
    <name evidence="2" type="ORF">EST38_g11109</name>
</gene>
<evidence type="ECO:0008006" key="4">
    <source>
        <dbReference type="Google" id="ProtNLM"/>
    </source>
</evidence>
<comment type="caution">
    <text evidence="2">The sequence shown here is derived from an EMBL/GenBank/DDBJ whole genome shotgun (WGS) entry which is preliminary data.</text>
</comment>
<dbReference type="InterPro" id="IPR032675">
    <property type="entry name" value="LRR_dom_sf"/>
</dbReference>
<dbReference type="Proteomes" id="UP000290288">
    <property type="component" value="Unassembled WGS sequence"/>
</dbReference>
<dbReference type="Gene3D" id="3.80.10.10">
    <property type="entry name" value="Ribonuclease Inhibitor"/>
    <property type="match status" value="1"/>
</dbReference>
<feature type="region of interest" description="Disordered" evidence="1">
    <location>
        <begin position="440"/>
        <end position="492"/>
    </location>
</feature>
<evidence type="ECO:0000313" key="3">
    <source>
        <dbReference type="Proteomes" id="UP000290288"/>
    </source>
</evidence>
<proteinExistence type="predicted"/>
<dbReference type="AlphaFoldDB" id="A0A4Q2D5N8"/>
<name>A0A4Q2D5N8_9AGAR</name>
<sequence>MSGIGIINVLSHDVLEIILEELRRCDSWDHYCDMRLLCKTFNEILEPQVFFSVTIGFTEQNMNTVLDLLPRLASGTTPHARWARHLRVHNLVPLAEYGRSAWDRLKPGPIRERLLACQNEWLIPAIKALPRVEEVDASSREPYHPVLSSLAELPRLRSLKVWFNHPFQPSSDVPLSQFSNLETIELHDVALSTPILDSVKQLIANSPSLRKFAISKYRWLVNISTPPPPFVNFDTVIDDLLLAPTFTPTLKQLAIDAGGFHLHGSCIPFLNSLTHLDIRRLAHKGATPSFWGGLKHSDIRLQKLADTLQEICFRCAGRELWDVSGMSPWIIKESYLKALSFCPSLEHLDLVYFYPSPNEKVHYPTMPLDVLLATVSESLPRLQELGLMHVRNFHKYKSSGHDYEVFYSKVANAFTAHIRRSMYKCGKRLGFSLSAIGPSYTSSSGSTRYHIPVENDGLENSDDEEGAVSDSDADSVESYESSDGYYGNSPFE</sequence>
<feature type="compositionally biased region" description="Acidic residues" evidence="1">
    <location>
        <begin position="456"/>
        <end position="477"/>
    </location>
</feature>
<dbReference type="STRING" id="2316362.A0A4Q2D5N8"/>
<keyword evidence="3" id="KW-1185">Reference proteome</keyword>
<dbReference type="SUPFAM" id="SSF52047">
    <property type="entry name" value="RNI-like"/>
    <property type="match status" value="1"/>
</dbReference>
<accession>A0A4Q2D5N8</accession>
<evidence type="ECO:0000313" key="2">
    <source>
        <dbReference type="EMBL" id="RXW14747.1"/>
    </source>
</evidence>
<protein>
    <recommendedName>
        <fullName evidence="4">F-box domain-containing protein</fullName>
    </recommendedName>
</protein>
<reference evidence="2 3" key="1">
    <citation type="submission" date="2019-01" db="EMBL/GenBank/DDBJ databases">
        <title>Draft genome sequence of Psathyrella aberdarensis IHI B618.</title>
        <authorList>
            <person name="Buettner E."/>
            <person name="Kellner H."/>
        </authorList>
    </citation>
    <scope>NUCLEOTIDE SEQUENCE [LARGE SCALE GENOMIC DNA]</scope>
    <source>
        <strain evidence="2 3">IHI B618</strain>
    </source>
</reference>
<organism evidence="2 3">
    <name type="scientific">Candolleomyces aberdarensis</name>
    <dbReference type="NCBI Taxonomy" id="2316362"/>
    <lineage>
        <taxon>Eukaryota</taxon>
        <taxon>Fungi</taxon>
        <taxon>Dikarya</taxon>
        <taxon>Basidiomycota</taxon>
        <taxon>Agaricomycotina</taxon>
        <taxon>Agaricomycetes</taxon>
        <taxon>Agaricomycetidae</taxon>
        <taxon>Agaricales</taxon>
        <taxon>Agaricineae</taxon>
        <taxon>Psathyrellaceae</taxon>
        <taxon>Candolleomyces</taxon>
    </lineage>
</organism>
<dbReference type="OrthoDB" id="3541472at2759"/>
<dbReference type="EMBL" id="SDEE01000653">
    <property type="protein sequence ID" value="RXW14747.1"/>
    <property type="molecule type" value="Genomic_DNA"/>
</dbReference>
<evidence type="ECO:0000256" key="1">
    <source>
        <dbReference type="SAM" id="MobiDB-lite"/>
    </source>
</evidence>